<dbReference type="GO" id="GO:0005509">
    <property type="term" value="F:calcium ion binding"/>
    <property type="evidence" value="ECO:0007669"/>
    <property type="project" value="InterPro"/>
</dbReference>
<feature type="region of interest" description="Disordered" evidence="1">
    <location>
        <begin position="1"/>
        <end position="22"/>
    </location>
</feature>
<dbReference type="GO" id="GO:0007156">
    <property type="term" value="P:homophilic cell adhesion via plasma membrane adhesion molecules"/>
    <property type="evidence" value="ECO:0007669"/>
    <property type="project" value="InterPro"/>
</dbReference>
<dbReference type="InterPro" id="IPR006644">
    <property type="entry name" value="Cadg"/>
</dbReference>
<feature type="compositionally biased region" description="Pro residues" evidence="1">
    <location>
        <begin position="452"/>
        <end position="462"/>
    </location>
</feature>
<name>A0A219B7W5_9SPHN</name>
<dbReference type="GO" id="GO:0016020">
    <property type="term" value="C:membrane"/>
    <property type="evidence" value="ECO:0007669"/>
    <property type="project" value="InterPro"/>
</dbReference>
<dbReference type="PROSITE" id="PS50268">
    <property type="entry name" value="CADHERIN_2"/>
    <property type="match status" value="1"/>
</dbReference>
<dbReference type="Proteomes" id="UP000198462">
    <property type="component" value="Unassembled WGS sequence"/>
</dbReference>
<evidence type="ECO:0000313" key="3">
    <source>
        <dbReference type="EMBL" id="OWV33879.1"/>
    </source>
</evidence>
<dbReference type="InterPro" id="IPR015919">
    <property type="entry name" value="Cadherin-like_sf"/>
</dbReference>
<dbReference type="AlphaFoldDB" id="A0A219B7W5"/>
<reference evidence="4" key="1">
    <citation type="submission" date="2017-05" db="EMBL/GenBank/DDBJ databases">
        <authorList>
            <person name="Lin X."/>
        </authorList>
    </citation>
    <scope>NUCLEOTIDE SEQUENCE [LARGE SCALE GENOMIC DNA]</scope>
    <source>
        <strain evidence="4">JLT2012</strain>
    </source>
</reference>
<dbReference type="SMART" id="SM00736">
    <property type="entry name" value="CADG"/>
    <property type="match status" value="1"/>
</dbReference>
<accession>A0A219B7W5</accession>
<feature type="region of interest" description="Disordered" evidence="1">
    <location>
        <begin position="138"/>
        <end position="172"/>
    </location>
</feature>
<dbReference type="InterPro" id="IPR002126">
    <property type="entry name" value="Cadherin-like_dom"/>
</dbReference>
<comment type="caution">
    <text evidence="3">The sequence shown here is derived from an EMBL/GenBank/DDBJ whole genome shotgun (WGS) entry which is preliminary data.</text>
</comment>
<dbReference type="Pfam" id="PF17963">
    <property type="entry name" value="Big_9"/>
    <property type="match status" value="2"/>
</dbReference>
<evidence type="ECO:0000256" key="1">
    <source>
        <dbReference type="SAM" id="MobiDB-lite"/>
    </source>
</evidence>
<sequence>MTFNEDAAGVLPEATDVDGADNGRVLPSELAALAEAALAEAPAETDAEALVASVTPGVTVADSAQAVEGELASDLIAADTAASFEPVVLEMADAEADAGDVETTVYAQADDYGTDYTALYVIGGVLVLGGLIAILADDDDDDDEEPVTPPPPPPANRAPEFEDDTQEVEVDEDGSVDVTVEATDADGDDLTYEVSDVVGGAVVDNGDGTFTYTPDADFSGDGSFVVTATDPDGETATQTVNVTINPVNDAPEIGDIDPVDTFSGATFTITPTVTDIEGDDFTLTTTDGDGVTTTITDGVVTVEIDDDFTGDTFFDLTATDENGDATTRRIELTVADGPEFVSLDVDGDGNINTAEAFDASGADVAYFDDVAIANNALITDFGAGDSITVDGDVDDYSFSNFGGDIVITSNVDGVVSEITIDADVADFVFDEATAEAALGFDFFQFTDGGGSTPPPPPPPPPAGTVDLDVDSDGDPLTPETFDAADLSATFQDDTDVASTVIIDNFSDDDLLQVLNEGSDGVSFSSEGTDLTISFRSDGGTVNSVRLTDVVDASDFVFDEATAEAAVGFDFFSVG</sequence>
<organism evidence="3 4">
    <name type="scientific">Pacificimonas flava</name>
    <dbReference type="NCBI Taxonomy" id="1234595"/>
    <lineage>
        <taxon>Bacteria</taxon>
        <taxon>Pseudomonadati</taxon>
        <taxon>Pseudomonadota</taxon>
        <taxon>Alphaproteobacteria</taxon>
        <taxon>Sphingomonadales</taxon>
        <taxon>Sphingosinicellaceae</taxon>
        <taxon>Pacificimonas</taxon>
    </lineage>
</organism>
<keyword evidence="4" id="KW-1185">Reference proteome</keyword>
<feature type="compositionally biased region" description="Acidic residues" evidence="1">
    <location>
        <begin position="161"/>
        <end position="172"/>
    </location>
</feature>
<protein>
    <recommendedName>
        <fullName evidence="2">Cadherin domain-containing protein</fullName>
    </recommendedName>
</protein>
<evidence type="ECO:0000313" key="4">
    <source>
        <dbReference type="Proteomes" id="UP000198462"/>
    </source>
</evidence>
<dbReference type="SUPFAM" id="SSF49313">
    <property type="entry name" value="Cadherin-like"/>
    <property type="match status" value="1"/>
</dbReference>
<feature type="domain" description="Cadherin" evidence="2">
    <location>
        <begin position="162"/>
        <end position="253"/>
    </location>
</feature>
<gene>
    <name evidence="3" type="ORF">B5C34_10665</name>
</gene>
<evidence type="ECO:0000259" key="2">
    <source>
        <dbReference type="PROSITE" id="PS50268"/>
    </source>
</evidence>
<dbReference type="RefSeq" id="WP_088712601.1">
    <property type="nucleotide sequence ID" value="NZ_NFZT01000001.1"/>
</dbReference>
<proteinExistence type="predicted"/>
<dbReference type="InterPro" id="IPR013783">
    <property type="entry name" value="Ig-like_fold"/>
</dbReference>
<dbReference type="OrthoDB" id="9773411at2"/>
<feature type="compositionally biased region" description="Pro residues" evidence="1">
    <location>
        <begin position="147"/>
        <end position="156"/>
    </location>
</feature>
<dbReference type="EMBL" id="NFZT01000001">
    <property type="protein sequence ID" value="OWV33879.1"/>
    <property type="molecule type" value="Genomic_DNA"/>
</dbReference>
<dbReference type="Gene3D" id="2.60.40.10">
    <property type="entry name" value="Immunoglobulins"/>
    <property type="match status" value="1"/>
</dbReference>
<feature type="region of interest" description="Disordered" evidence="1">
    <location>
        <begin position="446"/>
        <end position="475"/>
    </location>
</feature>